<dbReference type="CDD" id="cd04163">
    <property type="entry name" value="Era"/>
    <property type="match status" value="1"/>
</dbReference>
<keyword evidence="8" id="KW-1185">Reference proteome</keyword>
<feature type="region of interest" description="G4" evidence="6">
    <location>
        <begin position="179"/>
        <end position="182"/>
    </location>
</feature>
<feature type="region of interest" description="G3" evidence="6">
    <location>
        <begin position="109"/>
        <end position="112"/>
    </location>
</feature>
<dbReference type="InterPro" id="IPR006073">
    <property type="entry name" value="GTP-bd"/>
</dbReference>
<comment type="similarity">
    <text evidence="1 6">Belongs to the TRAFAC class TrmE-Era-EngA-EngB-Septin-like GTPase superfamily. Era GTPase family.</text>
</comment>
<keyword evidence="4 6" id="KW-0342">GTP-binding</keyword>
<dbReference type="PROSITE" id="PS51713">
    <property type="entry name" value="G_ERA"/>
    <property type="match status" value="1"/>
</dbReference>
<dbReference type="InterPro" id="IPR027417">
    <property type="entry name" value="P-loop_NTPase"/>
</dbReference>
<dbReference type="AlphaFoldDB" id="A0A6J0B8J6"/>
<feature type="domain" description="Era-type G" evidence="7">
    <location>
        <begin position="54"/>
        <end position="234"/>
    </location>
</feature>
<dbReference type="InterPro" id="IPR005662">
    <property type="entry name" value="GTPase_Era-like"/>
</dbReference>
<dbReference type="PRINTS" id="PR00326">
    <property type="entry name" value="GTP1OBG"/>
</dbReference>
<dbReference type="FunFam" id="3.40.50.300:FF:002220">
    <property type="entry name" value="GTPase Era, mitochondrial"/>
    <property type="match status" value="1"/>
</dbReference>
<dbReference type="NCBIfam" id="TIGR00231">
    <property type="entry name" value="small_GTP"/>
    <property type="match status" value="1"/>
</dbReference>
<dbReference type="Gene3D" id="3.40.50.300">
    <property type="entry name" value="P-loop containing nucleotide triphosphate hydrolases"/>
    <property type="match status" value="1"/>
</dbReference>
<feature type="region of interest" description="G2" evidence="6">
    <location>
        <begin position="88"/>
        <end position="92"/>
    </location>
</feature>
<dbReference type="InterPro" id="IPR005225">
    <property type="entry name" value="Small_GTP-bd"/>
</dbReference>
<dbReference type="NCBIfam" id="TIGR00436">
    <property type="entry name" value="era"/>
    <property type="match status" value="1"/>
</dbReference>
<dbReference type="GO" id="GO:0043024">
    <property type="term" value="F:ribosomal small subunit binding"/>
    <property type="evidence" value="ECO:0007669"/>
    <property type="project" value="TreeGrafter"/>
</dbReference>
<dbReference type="GO" id="GO:0005759">
    <property type="term" value="C:mitochondrial matrix"/>
    <property type="evidence" value="ECO:0007669"/>
    <property type="project" value="TreeGrafter"/>
</dbReference>
<dbReference type="RefSeq" id="XP_015510527.1">
    <property type="nucleotide sequence ID" value="XM_015655041.2"/>
</dbReference>
<evidence type="ECO:0000256" key="6">
    <source>
        <dbReference type="PROSITE-ProRule" id="PRU01050"/>
    </source>
</evidence>
<evidence type="ECO:0000256" key="1">
    <source>
        <dbReference type="ARBA" id="ARBA00007921"/>
    </source>
</evidence>
<evidence type="ECO:0000259" key="7">
    <source>
        <dbReference type="PROSITE" id="PS51713"/>
    </source>
</evidence>
<evidence type="ECO:0000256" key="5">
    <source>
        <dbReference type="ARBA" id="ARBA00030975"/>
    </source>
</evidence>
<dbReference type="InterPro" id="IPR015946">
    <property type="entry name" value="KH_dom-like_a/b"/>
</dbReference>
<dbReference type="GO" id="GO:0005525">
    <property type="term" value="F:GTP binding"/>
    <property type="evidence" value="ECO:0007669"/>
    <property type="project" value="UniProtKB-UniRule"/>
</dbReference>
<dbReference type="SUPFAM" id="SSF54814">
    <property type="entry name" value="Prokaryotic type KH domain (KH-domain type II)"/>
    <property type="match status" value="1"/>
</dbReference>
<accession>A0A6J0B8J6</accession>
<sequence length="343" mass="39504">MFLFRRCLIRVITSSTRSTPVQVARLYSAERLEKYDAPVSADDDFSNVRREEFKSLRIAILGLPNAGKSTLINQLIHHQVCASSMRKHTTRMACRAVLHTDTTELVFVDTPGVVTTQEVKRHNLESSFQSDPEVALKQVDVVGVLHDVSRSRLRQEILPEVLNLLKTLDSDTPTLLLMNKVDQIKNKRRLLEFVNHLTGENGWQNFADIFMLSALNGDGVSDLREYLLVSAKPRDWDYEKDTLTDQKPEEMIIRIVRASLLDVLPAEIPYNLNIQMEYYNVCEDGSINTFVLIECPTERLYKLILRKLKSKLRYMAEKVEQTLSKNLQQTVRVRLVFQPKRVT</sequence>
<dbReference type="Proteomes" id="UP000829291">
    <property type="component" value="Chromosome 5"/>
</dbReference>
<evidence type="ECO:0000256" key="3">
    <source>
        <dbReference type="ARBA" id="ARBA00022741"/>
    </source>
</evidence>
<reference evidence="9" key="1">
    <citation type="submission" date="2025-08" db="UniProtKB">
        <authorList>
            <consortium name="RefSeq"/>
        </authorList>
    </citation>
    <scope>IDENTIFICATION</scope>
    <source>
        <tissue evidence="9">Thorax and Abdomen</tissue>
    </source>
</reference>
<evidence type="ECO:0000313" key="9">
    <source>
        <dbReference type="RefSeq" id="XP_015510527.1"/>
    </source>
</evidence>
<dbReference type="PANTHER" id="PTHR42698">
    <property type="entry name" value="GTPASE ERA"/>
    <property type="match status" value="1"/>
</dbReference>
<dbReference type="FunCoup" id="A0A6J0B8J6">
    <property type="interactions" value="1693"/>
</dbReference>
<dbReference type="KEGG" id="nlo:107217485"/>
<dbReference type="OrthoDB" id="8954335at2759"/>
<feature type="region of interest" description="G1" evidence="6">
    <location>
        <begin position="62"/>
        <end position="69"/>
    </location>
</feature>
<proteinExistence type="inferred from homology"/>
<keyword evidence="3 6" id="KW-0547">Nucleotide-binding</keyword>
<feature type="region of interest" description="G5" evidence="6">
    <location>
        <begin position="212"/>
        <end position="214"/>
    </location>
</feature>
<dbReference type="InParanoid" id="A0A6J0B8J6"/>
<dbReference type="Pfam" id="PF01926">
    <property type="entry name" value="MMR_HSR1"/>
    <property type="match status" value="1"/>
</dbReference>
<dbReference type="InterPro" id="IPR030388">
    <property type="entry name" value="G_ERA_dom"/>
</dbReference>
<dbReference type="SUPFAM" id="SSF52540">
    <property type="entry name" value="P-loop containing nucleoside triphosphate hydrolases"/>
    <property type="match status" value="1"/>
</dbReference>
<name>A0A6J0B8J6_NEOLC</name>
<evidence type="ECO:0000313" key="8">
    <source>
        <dbReference type="Proteomes" id="UP000829291"/>
    </source>
</evidence>
<protein>
    <recommendedName>
        <fullName evidence="2">GTPase Era, mitochondrial</fullName>
    </recommendedName>
    <alternativeName>
        <fullName evidence="5">ERA-like protein 1</fullName>
    </alternativeName>
</protein>
<gene>
    <name evidence="9" type="primary">LOC107217485</name>
</gene>
<dbReference type="GO" id="GO:0000028">
    <property type="term" value="P:ribosomal small subunit assembly"/>
    <property type="evidence" value="ECO:0007669"/>
    <property type="project" value="TreeGrafter"/>
</dbReference>
<dbReference type="GeneID" id="107217485"/>
<organism evidence="9">
    <name type="scientific">Neodiprion lecontei</name>
    <name type="common">Redheaded pine sawfly</name>
    <dbReference type="NCBI Taxonomy" id="441921"/>
    <lineage>
        <taxon>Eukaryota</taxon>
        <taxon>Metazoa</taxon>
        <taxon>Ecdysozoa</taxon>
        <taxon>Arthropoda</taxon>
        <taxon>Hexapoda</taxon>
        <taxon>Insecta</taxon>
        <taxon>Pterygota</taxon>
        <taxon>Neoptera</taxon>
        <taxon>Endopterygota</taxon>
        <taxon>Hymenoptera</taxon>
        <taxon>Tenthredinoidea</taxon>
        <taxon>Diprionidae</taxon>
        <taxon>Diprioninae</taxon>
        <taxon>Neodiprion</taxon>
    </lineage>
</organism>
<evidence type="ECO:0000256" key="2">
    <source>
        <dbReference type="ARBA" id="ARBA00019149"/>
    </source>
</evidence>
<dbReference type="InterPro" id="IPR009019">
    <property type="entry name" value="KH_sf_prok-type"/>
</dbReference>
<dbReference type="Gene3D" id="3.30.300.20">
    <property type="match status" value="1"/>
</dbReference>
<evidence type="ECO:0000256" key="4">
    <source>
        <dbReference type="ARBA" id="ARBA00023134"/>
    </source>
</evidence>
<dbReference type="PANTHER" id="PTHR42698:SF1">
    <property type="entry name" value="GTPASE ERA, MITOCHONDRIAL"/>
    <property type="match status" value="1"/>
</dbReference>
<dbReference type="GO" id="GO:0019843">
    <property type="term" value="F:rRNA binding"/>
    <property type="evidence" value="ECO:0007669"/>
    <property type="project" value="TreeGrafter"/>
</dbReference>